<evidence type="ECO:0000313" key="3">
    <source>
        <dbReference type="Proteomes" id="UP001214530"/>
    </source>
</evidence>
<proteinExistence type="predicted"/>
<sequence>MQNQFINSKKQNFAKCLLVLFALFTSNILTIITAYAQSGNGNAGIRKAADEVAGYFDTGCTLMYAIGAVMGIIGAVKVFNKWNAGEPDTSKVASAWFGSCIFLVIVATVLKSFFGV</sequence>
<gene>
    <name evidence="2" type="ORF">P0Y49_13770</name>
</gene>
<keyword evidence="1" id="KW-0472">Membrane</keyword>
<keyword evidence="1" id="KW-1133">Transmembrane helix</keyword>
<dbReference type="AlphaFoldDB" id="A0AAJ6B4P8"/>
<feature type="transmembrane region" description="Helical" evidence="1">
    <location>
        <begin position="62"/>
        <end position="80"/>
    </location>
</feature>
<name>A0AAJ6B4P8_9SPHI</name>
<accession>A0AAJ6B4P8</accession>
<evidence type="ECO:0000256" key="1">
    <source>
        <dbReference type="SAM" id="Phobius"/>
    </source>
</evidence>
<reference evidence="2" key="1">
    <citation type="submission" date="2023-03" db="EMBL/GenBank/DDBJ databases">
        <title>Andean soil-derived lignocellulolytic bacterial consortium as a source of novel taxa and putative plastic-active enzymes.</title>
        <authorList>
            <person name="Diaz-Garcia L."/>
            <person name="Chuvochina M."/>
            <person name="Feuerriegel G."/>
            <person name="Bunk B."/>
            <person name="Sproer C."/>
            <person name="Streit W.R."/>
            <person name="Rodriguez L.M."/>
            <person name="Overmann J."/>
            <person name="Jimenez D.J."/>
        </authorList>
    </citation>
    <scope>NUCLEOTIDE SEQUENCE</scope>
    <source>
        <strain evidence="2">MAG 3858</strain>
    </source>
</reference>
<dbReference type="Pfam" id="PF13572">
    <property type="entry name" value="DUF4134"/>
    <property type="match status" value="1"/>
</dbReference>
<evidence type="ECO:0000313" key="2">
    <source>
        <dbReference type="EMBL" id="WEK17867.1"/>
    </source>
</evidence>
<feature type="transmembrane region" description="Helical" evidence="1">
    <location>
        <begin position="12"/>
        <end position="36"/>
    </location>
</feature>
<keyword evidence="1" id="KW-0812">Transmembrane</keyword>
<organism evidence="2 3">
    <name type="scientific">Candidatus Pedobacter colombiensis</name>
    <dbReference type="NCBI Taxonomy" id="3121371"/>
    <lineage>
        <taxon>Bacteria</taxon>
        <taxon>Pseudomonadati</taxon>
        <taxon>Bacteroidota</taxon>
        <taxon>Sphingobacteriia</taxon>
        <taxon>Sphingobacteriales</taxon>
        <taxon>Sphingobacteriaceae</taxon>
        <taxon>Pedobacter</taxon>
    </lineage>
</organism>
<dbReference type="Proteomes" id="UP001214530">
    <property type="component" value="Chromosome"/>
</dbReference>
<feature type="transmembrane region" description="Helical" evidence="1">
    <location>
        <begin position="92"/>
        <end position="114"/>
    </location>
</feature>
<protein>
    <submittedName>
        <fullName evidence="2">DUF4134 domain-containing protein</fullName>
    </submittedName>
</protein>
<dbReference type="EMBL" id="CP119313">
    <property type="protein sequence ID" value="WEK17867.1"/>
    <property type="molecule type" value="Genomic_DNA"/>
</dbReference>
<dbReference type="InterPro" id="IPR025408">
    <property type="entry name" value="DUF4134"/>
</dbReference>